<evidence type="ECO:0000313" key="1">
    <source>
        <dbReference type="EMBL" id="SVE34496.1"/>
    </source>
</evidence>
<sequence length="77" mass="8209">VLLRGSGQHFGIDYDLQIIHGAQEDRISHASELLAFADAYYTHDPDALDAARAELREAVGDAALVDAAGIVSIFDAV</sequence>
<proteinExistence type="predicted"/>
<reference evidence="1" key="1">
    <citation type="submission" date="2018-05" db="EMBL/GenBank/DDBJ databases">
        <authorList>
            <person name="Lanie J.A."/>
            <person name="Ng W.-L."/>
            <person name="Kazmierczak K.M."/>
            <person name="Andrzejewski T.M."/>
            <person name="Davidsen T.M."/>
            <person name="Wayne K.J."/>
            <person name="Tettelin H."/>
            <person name="Glass J.I."/>
            <person name="Rusch D."/>
            <person name="Podicherti R."/>
            <person name="Tsui H.-C.T."/>
            <person name="Winkler M.E."/>
        </authorList>
    </citation>
    <scope>NUCLEOTIDE SEQUENCE</scope>
</reference>
<feature type="non-terminal residue" evidence="1">
    <location>
        <position position="77"/>
    </location>
</feature>
<accession>A0A383CQ56</accession>
<name>A0A383CQ56_9ZZZZ</name>
<protein>
    <submittedName>
        <fullName evidence="1">Uncharacterized protein</fullName>
    </submittedName>
</protein>
<feature type="non-terminal residue" evidence="1">
    <location>
        <position position="1"/>
    </location>
</feature>
<dbReference type="EMBL" id="UINC01210848">
    <property type="protein sequence ID" value="SVE34496.1"/>
    <property type="molecule type" value="Genomic_DNA"/>
</dbReference>
<dbReference type="AlphaFoldDB" id="A0A383CQ56"/>
<organism evidence="1">
    <name type="scientific">marine metagenome</name>
    <dbReference type="NCBI Taxonomy" id="408172"/>
    <lineage>
        <taxon>unclassified sequences</taxon>
        <taxon>metagenomes</taxon>
        <taxon>ecological metagenomes</taxon>
    </lineage>
</organism>
<gene>
    <name evidence="1" type="ORF">METZ01_LOCUS487350</name>
</gene>